<reference evidence="2 3" key="1">
    <citation type="submission" date="2016-06" db="EMBL/GenBank/DDBJ databases">
        <authorList>
            <person name="Kjaerup R.B."/>
            <person name="Dalgaard T.S."/>
            <person name="Juul-Madsen H.R."/>
        </authorList>
    </citation>
    <scope>NUCLEOTIDE SEQUENCE [LARGE SCALE GENOMIC DNA]</scope>
    <source>
        <strain evidence="2 3">Pb300</strain>
    </source>
</reference>
<gene>
    <name evidence="2" type="ORF">ACO22_06000</name>
</gene>
<evidence type="ECO:0000313" key="3">
    <source>
        <dbReference type="Proteomes" id="UP000242814"/>
    </source>
</evidence>
<name>A0A1D2J8R7_PARBR</name>
<protein>
    <submittedName>
        <fullName evidence="2">Uncharacterized protein</fullName>
    </submittedName>
</protein>
<feature type="non-terminal residue" evidence="2">
    <location>
        <position position="337"/>
    </location>
</feature>
<accession>A0A1D2J8R7</accession>
<feature type="region of interest" description="Disordered" evidence="1">
    <location>
        <begin position="1"/>
        <end position="21"/>
    </location>
</feature>
<evidence type="ECO:0000256" key="1">
    <source>
        <dbReference type="SAM" id="MobiDB-lite"/>
    </source>
</evidence>
<organism evidence="2 3">
    <name type="scientific">Paracoccidioides brasiliensis</name>
    <dbReference type="NCBI Taxonomy" id="121759"/>
    <lineage>
        <taxon>Eukaryota</taxon>
        <taxon>Fungi</taxon>
        <taxon>Dikarya</taxon>
        <taxon>Ascomycota</taxon>
        <taxon>Pezizomycotina</taxon>
        <taxon>Eurotiomycetes</taxon>
        <taxon>Eurotiomycetidae</taxon>
        <taxon>Onygenales</taxon>
        <taxon>Ajellomycetaceae</taxon>
        <taxon>Paracoccidioides</taxon>
    </lineage>
</organism>
<proteinExistence type="predicted"/>
<dbReference type="VEuPathDB" id="FungiDB:PADG_04134"/>
<feature type="region of interest" description="Disordered" evidence="1">
    <location>
        <begin position="264"/>
        <end position="283"/>
    </location>
</feature>
<dbReference type="AlphaFoldDB" id="A0A1D2J8R7"/>
<comment type="caution">
    <text evidence="2">The sequence shown here is derived from an EMBL/GenBank/DDBJ whole genome shotgun (WGS) entry which is preliminary data.</text>
</comment>
<dbReference type="Proteomes" id="UP000242814">
    <property type="component" value="Unassembled WGS sequence"/>
</dbReference>
<evidence type="ECO:0000313" key="2">
    <source>
        <dbReference type="EMBL" id="ODH20056.1"/>
    </source>
</evidence>
<dbReference type="EMBL" id="LZYO01000296">
    <property type="protein sequence ID" value="ODH20056.1"/>
    <property type="molecule type" value="Genomic_DNA"/>
</dbReference>
<sequence>MTSDKVGASGGGRRNVVIESEKERTSKYDPYWICSAGQGSTRAAIGRLGDRGMAVDHLLAINTGRVPYPVVERMREAPIAPDASQCCRTAQITPGTTCNINSHHSPTTAFTVTTRADKHKHPSQTSSDSALASRNIRQNSFLVGVVLLSQRKNVETKKLIQLDPALAVGFRHWQLGICENLAVSGDLFLIFCPTFKLSQPKPATDKSLKLKALLQTHLEAAAKIDAIFVCQGGSAPMQIGNLQTHATPAILTHHYTVELPPQIEDEDDGHHDDDGRSGMAEVIIPSDPPKLKLVLNAGVTDRSIDNDMRFNCMKSQHTSLEDAVTAIYAQSQAMHGS</sequence>